<dbReference type="PANTHER" id="PTHR23155">
    <property type="entry name" value="DISEASE RESISTANCE PROTEIN RP"/>
    <property type="match status" value="1"/>
</dbReference>
<dbReference type="PANTHER" id="PTHR23155:SF1152">
    <property type="entry name" value="AAA+ ATPASE DOMAIN-CONTAINING PROTEIN"/>
    <property type="match status" value="1"/>
</dbReference>
<comment type="similarity">
    <text evidence="3">Belongs to the disease resistance NB-LRR family.</text>
</comment>
<dbReference type="FunFam" id="1.10.10.10:FF:000322">
    <property type="entry name" value="Probable disease resistance protein At1g63360"/>
    <property type="match status" value="1"/>
</dbReference>
<keyword evidence="14" id="KW-1185">Reference proteome</keyword>
<name>A0AAV1D4B2_OLDCO</name>
<evidence type="ECO:0000256" key="11">
    <source>
        <dbReference type="SAM" id="MobiDB-lite"/>
    </source>
</evidence>
<dbReference type="InterPro" id="IPR058922">
    <property type="entry name" value="WHD_DRP"/>
</dbReference>
<keyword evidence="10" id="KW-0067">ATP-binding</keyword>
<evidence type="ECO:0000256" key="3">
    <source>
        <dbReference type="ARBA" id="ARBA00008894"/>
    </source>
</evidence>
<dbReference type="Pfam" id="PF23559">
    <property type="entry name" value="WHD_DRP"/>
    <property type="match status" value="1"/>
</dbReference>
<dbReference type="Gene3D" id="3.40.50.300">
    <property type="entry name" value="P-loop containing nucleotide triphosphate hydrolases"/>
    <property type="match status" value="1"/>
</dbReference>
<dbReference type="Gene3D" id="1.10.8.430">
    <property type="entry name" value="Helical domain of apoptotic protease-activating factors"/>
    <property type="match status" value="1"/>
</dbReference>
<dbReference type="InterPro" id="IPR027443">
    <property type="entry name" value="IPNS-like_sf"/>
</dbReference>
<dbReference type="FunFam" id="3.40.50.300:FF:001091">
    <property type="entry name" value="Probable disease resistance protein At1g61300"/>
    <property type="match status" value="1"/>
</dbReference>
<feature type="domain" description="Fe2OG dioxygenase" evidence="12">
    <location>
        <begin position="165"/>
        <end position="267"/>
    </location>
</feature>
<keyword evidence="8" id="KW-0547">Nucleotide-binding</keyword>
<evidence type="ECO:0000256" key="2">
    <source>
        <dbReference type="ARBA" id="ARBA00004496"/>
    </source>
</evidence>
<dbReference type="Pfam" id="PF03171">
    <property type="entry name" value="2OG-FeII_Oxy"/>
    <property type="match status" value="1"/>
</dbReference>
<dbReference type="InterPro" id="IPR042197">
    <property type="entry name" value="Apaf_helical"/>
</dbReference>
<dbReference type="EMBL" id="OX459121">
    <property type="protein sequence ID" value="CAI9102428.1"/>
    <property type="molecule type" value="Genomic_DNA"/>
</dbReference>
<keyword evidence="6" id="KW-0381">Hypersensitive response</keyword>
<evidence type="ECO:0000256" key="9">
    <source>
        <dbReference type="ARBA" id="ARBA00022821"/>
    </source>
</evidence>
<comment type="subcellular location">
    <subcellularLocation>
        <location evidence="2">Cytoplasm</location>
    </subcellularLocation>
</comment>
<dbReference type="SUPFAM" id="SSF51197">
    <property type="entry name" value="Clavaminate synthase-like"/>
    <property type="match status" value="1"/>
</dbReference>
<evidence type="ECO:0000256" key="7">
    <source>
        <dbReference type="ARBA" id="ARBA00022737"/>
    </source>
</evidence>
<dbReference type="InterPro" id="IPR055414">
    <property type="entry name" value="LRR_R13L4/SHOC2-like"/>
</dbReference>
<dbReference type="InterPro" id="IPR027417">
    <property type="entry name" value="P-loop_NTPase"/>
</dbReference>
<evidence type="ECO:0000256" key="10">
    <source>
        <dbReference type="ARBA" id="ARBA00022840"/>
    </source>
</evidence>
<dbReference type="InterPro" id="IPR032675">
    <property type="entry name" value="LRR_dom_sf"/>
</dbReference>
<dbReference type="Pfam" id="PF23598">
    <property type="entry name" value="LRR_14"/>
    <property type="match status" value="1"/>
</dbReference>
<accession>A0AAV1D4B2</accession>
<evidence type="ECO:0000256" key="8">
    <source>
        <dbReference type="ARBA" id="ARBA00022741"/>
    </source>
</evidence>
<dbReference type="GO" id="GO:0005524">
    <property type="term" value="F:ATP binding"/>
    <property type="evidence" value="ECO:0007669"/>
    <property type="project" value="UniProtKB-KW"/>
</dbReference>
<evidence type="ECO:0000256" key="4">
    <source>
        <dbReference type="ARBA" id="ARBA00022490"/>
    </source>
</evidence>
<reference evidence="13" key="1">
    <citation type="submission" date="2023-03" db="EMBL/GenBank/DDBJ databases">
        <authorList>
            <person name="Julca I."/>
        </authorList>
    </citation>
    <scope>NUCLEOTIDE SEQUENCE</scope>
</reference>
<keyword evidence="5" id="KW-0433">Leucine-rich repeat</keyword>
<dbReference type="Gene3D" id="3.80.10.10">
    <property type="entry name" value="Ribonuclease Inhibitor"/>
    <property type="match status" value="1"/>
</dbReference>
<dbReference type="InterPro" id="IPR044861">
    <property type="entry name" value="IPNS-like_FE2OG_OXY"/>
</dbReference>
<proteinExistence type="inferred from homology"/>
<dbReference type="SUPFAM" id="SSF52540">
    <property type="entry name" value="P-loop containing nucleoside triphosphate hydrolases"/>
    <property type="match status" value="1"/>
</dbReference>
<comment type="function">
    <text evidence="1">Confers resistance to late blight (Phytophthora infestans) races carrying the avirulence gene Avr1. Resistance proteins guard the plant against pathogens that contain an appropriate avirulence protein via an indirect interaction with this avirulence protein. That triggers a defense system including the hypersensitive response, which restricts the pathogen growth.</text>
</comment>
<dbReference type="InterPro" id="IPR005123">
    <property type="entry name" value="Oxoglu/Fe-dep_dioxygenase_dom"/>
</dbReference>
<dbReference type="Gene3D" id="1.10.10.10">
    <property type="entry name" value="Winged helix-like DNA-binding domain superfamily/Winged helix DNA-binding domain"/>
    <property type="match status" value="1"/>
</dbReference>
<dbReference type="Pfam" id="PF00931">
    <property type="entry name" value="NB-ARC"/>
    <property type="match status" value="1"/>
</dbReference>
<keyword evidence="4" id="KW-0963">Cytoplasm</keyword>
<organism evidence="13 14">
    <name type="scientific">Oldenlandia corymbosa var. corymbosa</name>
    <dbReference type="NCBI Taxonomy" id="529605"/>
    <lineage>
        <taxon>Eukaryota</taxon>
        <taxon>Viridiplantae</taxon>
        <taxon>Streptophyta</taxon>
        <taxon>Embryophyta</taxon>
        <taxon>Tracheophyta</taxon>
        <taxon>Spermatophyta</taxon>
        <taxon>Magnoliopsida</taxon>
        <taxon>eudicotyledons</taxon>
        <taxon>Gunneridae</taxon>
        <taxon>Pentapetalae</taxon>
        <taxon>asterids</taxon>
        <taxon>lamiids</taxon>
        <taxon>Gentianales</taxon>
        <taxon>Rubiaceae</taxon>
        <taxon>Rubioideae</taxon>
        <taxon>Spermacoceae</taxon>
        <taxon>Hedyotis-Oldenlandia complex</taxon>
        <taxon>Oldenlandia</taxon>
    </lineage>
</organism>
<keyword evidence="7" id="KW-0677">Repeat</keyword>
<dbReference type="InterPro" id="IPR002182">
    <property type="entry name" value="NB-ARC"/>
</dbReference>
<evidence type="ECO:0000256" key="1">
    <source>
        <dbReference type="ARBA" id="ARBA00002074"/>
    </source>
</evidence>
<sequence>MDTTKELPVISFTGENLKPGTKSWRSTCKAVREAMEEFSSFIAVYDNDGKLGGPGPELMRSVFSSMEEFFDLPKETKLINTSQMPGFGYFGEISENLLETAGIGDSTNVEAVRRFSDLMWPSGNDKFCETMNGYAAQVSKYGEIVTRMVFESYGVEKYCDSHVDSSSYLLRINTYRVPKLKETNVGVHAHTDATFISILKQDEARGLEVQYSKDGAWIPVDFPPSSFAIIAGDALLAWSNGKIQPCFHRVTIADKPRLSIGLFCFHKGIVQVPKEFAVGEDIMNHYPNLMMSWERLEILIRSFRALIRPLLNWSDQYQDGLKEGLQDVDDLLQMFLLQELDQQKRASSNFATITKEMEQVLLQCQLTHSSHCSMRTWKGVEHTVSFMDSVLQNFRDEVKKDVDDAFISPAKKGILDICDELKLMNDMFWLINLIPGTMYLITCLDVAFIIEKIGVEISCLLYNWIMDNMDDAELLGYLKEDFYSLQEKSKEGKGSVMLSERMNSLCNSVRNFILDTGFLIYFSRLDHKGRRGNHRAEQGSSYASQTNKEEGDEKERTKYRWFQLPCFLHDVTSLKQQANDLVSVCNQVFSSSRITYSSRNPMVSASFKDKSKDMKMEESHDKLVGMRDTTMEVIHLLTSIKATRLTSLSIVGMPGLGKTTLASSVYKHPSIVTHFHVRAWCRASQFNIKEALLSEIWCHIGGKANETHEMVREDIALKVYQTLKGMKYLIVIDDIWDAELWNDLKESFPDDHNGSRILFTTQRRAVALEINSIPYALRLLSDEKSSKLLLLHVFDGGNCPAELSMISKRIARNCKGLPLAVVLTAGILKKTESRKVCWEQVAKKVFSLRREREKYCELKDVTNIVAFSYKQLPDFLKPCFYYFGAFPVDTSISVSKLTKLWISEGFVQKQDLGQKHLKQKAEDFLQELIDRSLVMIAKRSSKGGVKACRVHTVIRQFCSEMLRSKVHVLEENALDAYSSFHHNLNVRSTTYLFHYRSYPATKFGRFQFQDVSDGSNFRPRLGHTEKIVFGNEPGVVRGVISEGGLLMCTRTNQSKRFDYGLISKFLSLQVLDLGNVRVESSADTSDLVTIAKLIHLRYLSIRLRRNKLPPEIGNLQNLETLVLSGVIGIILLPWSTKNLSSLRHLLSDHGIFIFPQSFIELQSFDIHFPLLDNLTSISTLPLKRGNKVENFVLRRLPGIQKLGCRFFSDAWDNSTGFSMFPELDFLNELESLNITFSGKVVSPCRFSFPSNLTKLSISNSRLPWEEISVIARLVPHLQVLKLLGKAFEGLKWEMVDGGEFPKLKFLRLESLDIEVWDANAPDHLPFLEQLVVLHCPQLKEIPSSFGDIATLKSIELDGCSSSAMDSVNEILEYQRDMCNDELSVTLGSPA</sequence>
<dbReference type="GO" id="GO:0051607">
    <property type="term" value="P:defense response to virus"/>
    <property type="evidence" value="ECO:0007669"/>
    <property type="project" value="UniProtKB-ARBA"/>
</dbReference>
<dbReference type="InterPro" id="IPR044974">
    <property type="entry name" value="Disease_R_plants"/>
</dbReference>
<evidence type="ECO:0000313" key="14">
    <source>
        <dbReference type="Proteomes" id="UP001161247"/>
    </source>
</evidence>
<gene>
    <name evidence="13" type="ORF">OLC1_LOCUS11777</name>
</gene>
<dbReference type="PRINTS" id="PR00364">
    <property type="entry name" value="DISEASERSIST"/>
</dbReference>
<dbReference type="SUPFAM" id="SSF52058">
    <property type="entry name" value="L domain-like"/>
    <property type="match status" value="1"/>
</dbReference>
<dbReference type="GO" id="GO:0009626">
    <property type="term" value="P:plant-type hypersensitive response"/>
    <property type="evidence" value="ECO:0007669"/>
    <property type="project" value="UniProtKB-KW"/>
</dbReference>
<protein>
    <submittedName>
        <fullName evidence="13">OLC1v1000694C1</fullName>
    </submittedName>
</protein>
<dbReference type="Proteomes" id="UP001161247">
    <property type="component" value="Chromosome 4"/>
</dbReference>
<keyword evidence="9" id="KW-0611">Plant defense</keyword>
<evidence type="ECO:0000256" key="5">
    <source>
        <dbReference type="ARBA" id="ARBA00022614"/>
    </source>
</evidence>
<evidence type="ECO:0000259" key="12">
    <source>
        <dbReference type="PROSITE" id="PS51471"/>
    </source>
</evidence>
<evidence type="ECO:0000256" key="6">
    <source>
        <dbReference type="ARBA" id="ARBA00022667"/>
    </source>
</evidence>
<dbReference type="Gene3D" id="2.60.120.330">
    <property type="entry name" value="B-lactam Antibiotic, Isopenicillin N Synthase, Chain"/>
    <property type="match status" value="1"/>
</dbReference>
<dbReference type="GO" id="GO:0043531">
    <property type="term" value="F:ADP binding"/>
    <property type="evidence" value="ECO:0007669"/>
    <property type="project" value="InterPro"/>
</dbReference>
<dbReference type="InterPro" id="IPR036388">
    <property type="entry name" value="WH-like_DNA-bd_sf"/>
</dbReference>
<dbReference type="PROSITE" id="PS51471">
    <property type="entry name" value="FE2OG_OXY"/>
    <property type="match status" value="1"/>
</dbReference>
<feature type="region of interest" description="Disordered" evidence="11">
    <location>
        <begin position="531"/>
        <end position="554"/>
    </location>
</feature>
<dbReference type="GO" id="GO:0005737">
    <property type="term" value="C:cytoplasm"/>
    <property type="evidence" value="ECO:0007669"/>
    <property type="project" value="UniProtKB-SubCell"/>
</dbReference>
<evidence type="ECO:0000313" key="13">
    <source>
        <dbReference type="EMBL" id="CAI9102428.1"/>
    </source>
</evidence>